<organism evidence="1 2">
    <name type="scientific">Caenorhabditis nigoni</name>
    <dbReference type="NCBI Taxonomy" id="1611254"/>
    <lineage>
        <taxon>Eukaryota</taxon>
        <taxon>Metazoa</taxon>
        <taxon>Ecdysozoa</taxon>
        <taxon>Nematoda</taxon>
        <taxon>Chromadorea</taxon>
        <taxon>Rhabditida</taxon>
        <taxon>Rhabditina</taxon>
        <taxon>Rhabditomorpha</taxon>
        <taxon>Rhabditoidea</taxon>
        <taxon>Rhabditidae</taxon>
        <taxon>Peloderinae</taxon>
        <taxon>Caenorhabditis</taxon>
    </lineage>
</organism>
<evidence type="ECO:0000313" key="1">
    <source>
        <dbReference type="EMBL" id="PIC17999.1"/>
    </source>
</evidence>
<dbReference type="OrthoDB" id="5844602at2759"/>
<dbReference type="EMBL" id="PDUG01000006">
    <property type="protein sequence ID" value="PIC17999.1"/>
    <property type="molecule type" value="Genomic_DNA"/>
</dbReference>
<comment type="caution">
    <text evidence="1">The sequence shown here is derived from an EMBL/GenBank/DDBJ whole genome shotgun (WGS) entry which is preliminary data.</text>
</comment>
<protein>
    <recommendedName>
        <fullName evidence="3">Serpentine receptor class gamma</fullName>
    </recommendedName>
</protein>
<evidence type="ECO:0008006" key="3">
    <source>
        <dbReference type="Google" id="ProtNLM"/>
    </source>
</evidence>
<gene>
    <name evidence="1" type="primary">Cnig_chr_X.g24046</name>
    <name evidence="1" type="ORF">B9Z55_024046</name>
</gene>
<dbReference type="Proteomes" id="UP000230233">
    <property type="component" value="Chromosome X"/>
</dbReference>
<proteinExistence type="predicted"/>
<evidence type="ECO:0000313" key="2">
    <source>
        <dbReference type="Proteomes" id="UP000230233"/>
    </source>
</evidence>
<dbReference type="AlphaFoldDB" id="A0A2G5SSS8"/>
<sequence length="215" mass="24384">MVPGNSIKEAKANFKRGNRTPDLQFHHTRPQPLGHLAAENNSAQFYAETFFFLEFSLTMRFRKYTDFYLLFEPGTEFTGIVPRVISGVHYYVKVVVYIGYIVFAINRLLSALTVSSYNSQNISVWGPSTIRWITITQWSVPILAVLPTHAWPDFQFFLQITATAMRLNNDALSTAIPDGGPNVFTLSLGVDCDVVSVETPTCLRREVTHKEHFET</sequence>
<keyword evidence="2" id="KW-1185">Reference proteome</keyword>
<accession>A0A2G5SSS8</accession>
<name>A0A2G5SSS8_9PELO</name>
<reference evidence="2" key="1">
    <citation type="submission" date="2017-10" db="EMBL/GenBank/DDBJ databases">
        <title>Rapid genome shrinkage in a self-fertile nematode reveals novel sperm competition proteins.</title>
        <authorList>
            <person name="Yin D."/>
            <person name="Schwarz E.M."/>
            <person name="Thomas C.G."/>
            <person name="Felde R.L."/>
            <person name="Korf I.F."/>
            <person name="Cutter A.D."/>
            <person name="Schartner C.M."/>
            <person name="Ralston E.J."/>
            <person name="Meyer B.J."/>
            <person name="Haag E.S."/>
        </authorList>
    </citation>
    <scope>NUCLEOTIDE SEQUENCE [LARGE SCALE GENOMIC DNA]</scope>
    <source>
        <strain evidence="2">JU1422</strain>
    </source>
</reference>